<protein>
    <recommendedName>
        <fullName evidence="3">Methyl-accepting transducer domain-containing protein</fullName>
    </recommendedName>
</protein>
<dbReference type="PANTHER" id="PTHR32089">
    <property type="entry name" value="METHYL-ACCEPTING CHEMOTAXIS PROTEIN MCPB"/>
    <property type="match status" value="1"/>
</dbReference>
<evidence type="ECO:0000259" key="3">
    <source>
        <dbReference type="PROSITE" id="PS50111"/>
    </source>
</evidence>
<dbReference type="GO" id="GO:0007165">
    <property type="term" value="P:signal transduction"/>
    <property type="evidence" value="ECO:0007669"/>
    <property type="project" value="UniProtKB-KW"/>
</dbReference>
<evidence type="ECO:0000256" key="1">
    <source>
        <dbReference type="ARBA" id="ARBA00023224"/>
    </source>
</evidence>
<dbReference type="PANTHER" id="PTHR32089:SF112">
    <property type="entry name" value="LYSOZYME-LIKE PROTEIN-RELATED"/>
    <property type="match status" value="1"/>
</dbReference>
<dbReference type="Proteomes" id="UP000298246">
    <property type="component" value="Unassembled WGS sequence"/>
</dbReference>
<evidence type="ECO:0000256" key="2">
    <source>
        <dbReference type="PROSITE-ProRule" id="PRU00284"/>
    </source>
</evidence>
<name>A0A4Y8Q8Y4_9BACL</name>
<dbReference type="EMBL" id="MYFO01000004">
    <property type="protein sequence ID" value="TFE90613.1"/>
    <property type="molecule type" value="Genomic_DNA"/>
</dbReference>
<gene>
    <name evidence="4" type="ORF">B5M42_04925</name>
</gene>
<organism evidence="4 5">
    <name type="scientific">Paenibacillus athensensis</name>
    <dbReference type="NCBI Taxonomy" id="1967502"/>
    <lineage>
        <taxon>Bacteria</taxon>
        <taxon>Bacillati</taxon>
        <taxon>Bacillota</taxon>
        <taxon>Bacilli</taxon>
        <taxon>Bacillales</taxon>
        <taxon>Paenibacillaceae</taxon>
        <taxon>Paenibacillus</taxon>
    </lineage>
</organism>
<proteinExistence type="predicted"/>
<dbReference type="PROSITE" id="PS50111">
    <property type="entry name" value="CHEMOTAXIS_TRANSDUC_2"/>
    <property type="match status" value="1"/>
</dbReference>
<accession>A0A4Y8Q8Y4</accession>
<dbReference type="Gene3D" id="1.10.287.950">
    <property type="entry name" value="Methyl-accepting chemotaxis protein"/>
    <property type="match status" value="1"/>
</dbReference>
<feature type="domain" description="Methyl-accepting transducer" evidence="3">
    <location>
        <begin position="22"/>
        <end position="272"/>
    </location>
</feature>
<dbReference type="OrthoDB" id="9816519at2"/>
<dbReference type="SUPFAM" id="SSF58104">
    <property type="entry name" value="Methyl-accepting chemotaxis protein (MCP) signaling domain"/>
    <property type="match status" value="1"/>
</dbReference>
<comment type="caution">
    <text evidence="4">The sequence shown here is derived from an EMBL/GenBank/DDBJ whole genome shotgun (WGS) entry which is preliminary data.</text>
</comment>
<evidence type="ECO:0000313" key="5">
    <source>
        <dbReference type="Proteomes" id="UP000298246"/>
    </source>
</evidence>
<sequence>MLQQFASITRHVETAADSMIGNAADVESQAEHITQAALGISASIEEQMSRSKATMEQSDLVQRKFIETKQSIEESQSMLRQWAVHTEEGLADILQLLEGFKQIESASASTKLQYEDLQIHLKKIGNALTHINDIADQTQLLSLNAAIEAARAGEAGAGFAIVAQAVRQLAASAKSLSRDMTETIQDLIRQSGKASTVLLNEMEVIADNGRKAENVSRLLTGMSETMSIVVEGGERVKRNTDSLETLYVELRARLQETVEMTERVGADITSTAEASQIQLMSLMELIASIDVLKQRSAQLAAGLAEAGFDPSEAQWTRAYSIAK</sequence>
<keyword evidence="5" id="KW-1185">Reference proteome</keyword>
<dbReference type="AlphaFoldDB" id="A0A4Y8Q8Y4"/>
<reference evidence="4 5" key="1">
    <citation type="submission" date="2017-03" db="EMBL/GenBank/DDBJ databases">
        <title>Isolation of Levoglucosan Utilizing Bacteria.</title>
        <authorList>
            <person name="Arya A.S."/>
        </authorList>
    </citation>
    <scope>NUCLEOTIDE SEQUENCE [LARGE SCALE GENOMIC DNA]</scope>
    <source>
        <strain evidence="4 5">MEC069</strain>
    </source>
</reference>
<dbReference type="Pfam" id="PF00015">
    <property type="entry name" value="MCPsignal"/>
    <property type="match status" value="1"/>
</dbReference>
<dbReference type="RefSeq" id="WP_134750338.1">
    <property type="nucleotide sequence ID" value="NZ_MYFO02000008.1"/>
</dbReference>
<dbReference type="GO" id="GO:0016020">
    <property type="term" value="C:membrane"/>
    <property type="evidence" value="ECO:0007669"/>
    <property type="project" value="InterPro"/>
</dbReference>
<keyword evidence="1 2" id="KW-0807">Transducer</keyword>
<evidence type="ECO:0000313" key="4">
    <source>
        <dbReference type="EMBL" id="TFE90613.1"/>
    </source>
</evidence>
<dbReference type="SMART" id="SM00283">
    <property type="entry name" value="MA"/>
    <property type="match status" value="1"/>
</dbReference>
<dbReference type="InterPro" id="IPR004089">
    <property type="entry name" value="MCPsignal_dom"/>
</dbReference>